<dbReference type="STRING" id="154981.AKJ29_12580"/>
<gene>
    <name evidence="1" type="ORF">AKJ29_12580</name>
</gene>
<proteinExistence type="predicted"/>
<accession>A0A0P7IHU9</accession>
<comment type="caution">
    <text evidence="1">The sequence shown here is derived from an EMBL/GenBank/DDBJ whole genome shotgun (WGS) entry which is preliminary data.</text>
</comment>
<evidence type="ECO:0000313" key="2">
    <source>
        <dbReference type="Proteomes" id="UP000050471"/>
    </source>
</evidence>
<dbReference type="AlphaFoldDB" id="A0A0P7IHU9"/>
<evidence type="ECO:0000313" key="1">
    <source>
        <dbReference type="EMBL" id="KPN63479.1"/>
    </source>
</evidence>
<name>A0A0P7IHU9_9RHOB</name>
<reference evidence="1 2" key="1">
    <citation type="submission" date="2015-09" db="EMBL/GenBank/DDBJ databases">
        <title>Draft genome sequence of Aliiroseovarius crassostreae CV919-312TSm, the causative agent of Roseovarius Oyster Disease (formerly Juvenile Oyster Disease).</title>
        <authorList>
            <person name="Kessner L."/>
            <person name="Spinard E."/>
            <person name="Nelson D."/>
        </authorList>
    </citation>
    <scope>NUCLEOTIDE SEQUENCE [LARGE SCALE GENOMIC DNA]</scope>
    <source>
        <strain evidence="1 2">CV919-312</strain>
    </source>
</reference>
<dbReference type="EMBL" id="LKBA01000006">
    <property type="protein sequence ID" value="KPN63479.1"/>
    <property type="molecule type" value="Genomic_DNA"/>
</dbReference>
<dbReference type="Proteomes" id="UP000050471">
    <property type="component" value="Unassembled WGS sequence"/>
</dbReference>
<sequence>MPIMFPFYSCARAAHDRNIGVRKRAEMNEPAPHHPSKTPSLRFNWQDWLPYFDDPDVPLDQKRELIETLWSLVLSFVDLGFDLNPTQISCGEELDLKALLEAAVLYSDQSNIKNTADQGGEREAS</sequence>
<keyword evidence="2" id="KW-1185">Reference proteome</keyword>
<organism evidence="1 2">
    <name type="scientific">Aliiroseovarius crassostreae</name>
    <dbReference type="NCBI Taxonomy" id="154981"/>
    <lineage>
        <taxon>Bacteria</taxon>
        <taxon>Pseudomonadati</taxon>
        <taxon>Pseudomonadota</taxon>
        <taxon>Alphaproteobacteria</taxon>
        <taxon>Rhodobacterales</taxon>
        <taxon>Paracoccaceae</taxon>
        <taxon>Aliiroseovarius</taxon>
    </lineage>
</organism>
<protein>
    <submittedName>
        <fullName evidence="1">Uncharacterized protein</fullName>
    </submittedName>
</protein>